<reference evidence="1 2" key="1">
    <citation type="journal article" date="2011" name="MBio">
        <title>Evidence of a dominant lineage of Vibrio cholerae-specific lytic bacteriophages shed by cholera patients over a 10-year period in Dhaka, Bangladesh.</title>
        <authorList>
            <person name="Seed K.D."/>
            <person name="Bodi K.L."/>
            <person name="Kropinski A.M."/>
            <person name="Ackermann H.W."/>
            <person name="Calderwood S.B."/>
            <person name="Qadri F."/>
            <person name="Camilli A."/>
        </authorList>
    </citation>
    <scope>NUCLEOTIDE SEQUENCE [LARGE SCALE GENOMIC DNA]</scope>
</reference>
<keyword evidence="2" id="KW-1185">Reference proteome</keyword>
<sequence>MIYIALAATWCYVIKLRRDNKKLEFYKDWYINKRHNFGRKEG</sequence>
<dbReference type="EMBL" id="HQ641347">
    <property type="protein sequence ID" value="ADX87965.1"/>
    <property type="molecule type" value="Genomic_DNA"/>
</dbReference>
<dbReference type="RefSeq" id="YP_004251090.1">
    <property type="nucleotide sequence ID" value="NC_015157.1"/>
</dbReference>
<proteinExistence type="predicted"/>
<evidence type="ECO:0000313" key="2">
    <source>
        <dbReference type="Proteomes" id="UP000007502"/>
    </source>
</evidence>
<gene>
    <name evidence="1" type="primary">ORF148</name>
</gene>
<dbReference type="Proteomes" id="UP000007502">
    <property type="component" value="Segment"/>
</dbReference>
<dbReference type="KEGG" id="vg:10228628"/>
<protein>
    <submittedName>
        <fullName evidence="1">Uncharacterized protein ORF148</fullName>
    </submittedName>
</protein>
<name>F1D1H1_9CAUD</name>
<accession>F1D1H1</accession>
<evidence type="ECO:0000313" key="1">
    <source>
        <dbReference type="EMBL" id="ADX87965.1"/>
    </source>
</evidence>
<organism evidence="1 2">
    <name type="scientific">Vibrio phage ICP1</name>
    <dbReference type="NCBI Taxonomy" id="979525"/>
    <lineage>
        <taxon>Viruses</taxon>
        <taxon>Duplodnaviria</taxon>
        <taxon>Heunggongvirae</taxon>
        <taxon>Uroviricota</taxon>
        <taxon>Caudoviricetes</taxon>
        <taxon>Mohonavirus</taxon>
        <taxon>Mohonavirus ICP1</taxon>
    </lineage>
</organism>
<dbReference type="GeneID" id="10228628"/>